<gene>
    <name evidence="5 6 7 8 9 10" type="primary">LOC107414717</name>
</gene>
<dbReference type="KEGG" id="zju:107414717"/>
<evidence type="ECO:0000313" key="7">
    <source>
        <dbReference type="RefSeq" id="XP_015878361.3"/>
    </source>
</evidence>
<evidence type="ECO:0000256" key="1">
    <source>
        <dbReference type="ARBA" id="ARBA00022441"/>
    </source>
</evidence>
<organism evidence="8">
    <name type="scientific">Ziziphus jujuba</name>
    <name type="common">Chinese jujube</name>
    <name type="synonym">Ziziphus sativa</name>
    <dbReference type="NCBI Taxonomy" id="326968"/>
    <lineage>
        <taxon>Eukaryota</taxon>
        <taxon>Viridiplantae</taxon>
        <taxon>Streptophyta</taxon>
        <taxon>Embryophyta</taxon>
        <taxon>Tracheophyta</taxon>
        <taxon>Spermatophyta</taxon>
        <taxon>Magnoliopsida</taxon>
        <taxon>eudicotyledons</taxon>
        <taxon>Gunneridae</taxon>
        <taxon>Pentapetalae</taxon>
        <taxon>rosids</taxon>
        <taxon>fabids</taxon>
        <taxon>Rosales</taxon>
        <taxon>Rhamnaceae</taxon>
        <taxon>Paliureae</taxon>
        <taxon>Ziziphus</taxon>
    </lineage>
</organism>
<dbReference type="RefSeq" id="XP_015878361.3">
    <property type="nucleotide sequence ID" value="XM_016022875.4"/>
</dbReference>
<dbReference type="GeneID" id="107414717"/>
<accession>A0A6P3ZXT3</accession>
<dbReference type="Pfam" id="PF00646">
    <property type="entry name" value="F-box"/>
    <property type="match status" value="1"/>
</dbReference>
<dbReference type="RefSeq" id="XP_015878360.3">
    <property type="nucleotide sequence ID" value="XM_016022874.4"/>
</dbReference>
<dbReference type="AlphaFoldDB" id="A0A6P3ZXT3"/>
<evidence type="ECO:0000313" key="8">
    <source>
        <dbReference type="RefSeq" id="XP_015878362.1"/>
    </source>
</evidence>
<protein>
    <submittedName>
        <fullName evidence="5 6">F-box/kelch-repeat protein At5g60570</fullName>
    </submittedName>
</protein>
<name>A0A6P3ZXT3_ZIZJJ</name>
<dbReference type="Proteomes" id="UP001652623">
    <property type="component" value="Chromosome 8"/>
</dbReference>
<dbReference type="RefSeq" id="XP_015878362.1">
    <property type="nucleotide sequence ID" value="XM_016022876.2"/>
</dbReference>
<dbReference type="PANTHER" id="PTHR46122">
    <property type="entry name" value="GALACTOSE OXIDASE/KELCH REPEAT PROTEIN-RELATED"/>
    <property type="match status" value="1"/>
</dbReference>
<dbReference type="InterPro" id="IPR015915">
    <property type="entry name" value="Kelch-typ_b-propeller"/>
</dbReference>
<proteinExistence type="predicted"/>
<dbReference type="InterPro" id="IPR001810">
    <property type="entry name" value="F-box_dom"/>
</dbReference>
<dbReference type="PANTHER" id="PTHR46122:SF6">
    <property type="entry name" value="OS04G0619300 PROTEIN"/>
    <property type="match status" value="1"/>
</dbReference>
<dbReference type="FunFam" id="2.120.10.80:FF:000007">
    <property type="entry name" value="F-box/kelch-repeat protein SKIP11"/>
    <property type="match status" value="1"/>
</dbReference>
<dbReference type="InterPro" id="IPR006652">
    <property type="entry name" value="Kelch_1"/>
</dbReference>
<dbReference type="SMART" id="SM00612">
    <property type="entry name" value="Kelch"/>
    <property type="match status" value="3"/>
</dbReference>
<keyword evidence="2" id="KW-0677">Repeat</keyword>
<evidence type="ECO:0000313" key="9">
    <source>
        <dbReference type="RefSeq" id="XP_015878362.3"/>
    </source>
</evidence>
<dbReference type="SUPFAM" id="SSF117281">
    <property type="entry name" value="Kelch motif"/>
    <property type="match status" value="1"/>
</dbReference>
<evidence type="ECO:0000313" key="4">
    <source>
        <dbReference type="Proteomes" id="UP001652623"/>
    </source>
</evidence>
<dbReference type="GO" id="GO:0005634">
    <property type="term" value="C:nucleus"/>
    <property type="evidence" value="ECO:0007669"/>
    <property type="project" value="TreeGrafter"/>
</dbReference>
<dbReference type="RefSeq" id="XP_048325608.2">
    <property type="nucleotide sequence ID" value="XM_048469651.2"/>
</dbReference>
<keyword evidence="4" id="KW-1185">Reference proteome</keyword>
<dbReference type="Pfam" id="PF01344">
    <property type="entry name" value="Kelch_1"/>
    <property type="match status" value="2"/>
</dbReference>
<evidence type="ECO:0000313" key="6">
    <source>
        <dbReference type="RefSeq" id="XP_015878361.1"/>
    </source>
</evidence>
<sequence>MERADSKLSVTVGVGDCVKSQVPLSCDQGVIPFQHNGCQLARSLLARNINWEDAGESLPGKKLSTSLVDSVVLKKNKSITTARSGGNRDGQASDDSFLPGLPDDMALDIFARTSRSDYPILGCLNKNFKSLIGCGYLYRLRWQLGIIEDWVYLACTLMPWEAYDPMRQRWMRLPTIPCDGCFTHADKESLAVGTQLLVFGQEFSGFAIWMYSLLTRDWSRCAPMNLSRCLFGSSSLGELAIVAGGTDRNGHVLKSAEIYNSELGTWNTLPDMNMRRKLCAGFFMDGKFYIIGGMSSNTNCLTCGEEYDIKTESWKRIENMYPVSAVGTEPAMRSPPLVAVVNNQLYSADQATNEVKKYDKTNNLWSVVKRLPVRADSSNGWGLAFKACGSKLLVIGGHRGPEGEVVVLHSWEPENGDQDWNVLSVRDRAGAFVYNCAVMGC</sequence>
<evidence type="ECO:0000259" key="3">
    <source>
        <dbReference type="Pfam" id="PF00646"/>
    </source>
</evidence>
<keyword evidence="1" id="KW-0880">Kelch repeat</keyword>
<dbReference type="InterPro" id="IPR052439">
    <property type="entry name" value="F-box/Kelch-repeat"/>
</dbReference>
<dbReference type="Gene3D" id="2.120.10.80">
    <property type="entry name" value="Kelch-type beta propeller"/>
    <property type="match status" value="1"/>
</dbReference>
<dbReference type="RefSeq" id="XP_015878361.1">
    <property type="nucleotide sequence ID" value="XM_016022875.2"/>
</dbReference>
<feature type="domain" description="F-box" evidence="3">
    <location>
        <begin position="99"/>
        <end position="132"/>
    </location>
</feature>
<dbReference type="CDD" id="cd22152">
    <property type="entry name" value="F-box_AtAFR-like"/>
    <property type="match status" value="1"/>
</dbReference>
<evidence type="ECO:0000313" key="10">
    <source>
        <dbReference type="RefSeq" id="XP_048325608.2"/>
    </source>
</evidence>
<evidence type="ECO:0000256" key="2">
    <source>
        <dbReference type="ARBA" id="ARBA00022737"/>
    </source>
</evidence>
<dbReference type="RefSeq" id="XP_015878362.3">
    <property type="nucleotide sequence ID" value="XM_016022876.4"/>
</dbReference>
<reference evidence="6 8" key="1">
    <citation type="submission" date="2022-04" db="UniProtKB">
        <authorList>
            <consortium name="RefSeq"/>
        </authorList>
    </citation>
    <scope>IDENTIFICATION</scope>
    <source>
        <tissue evidence="6 8">In vitro plantlets</tissue>
        <tissue evidence="5 7">Seedling</tissue>
    </source>
</reference>
<evidence type="ECO:0000313" key="5">
    <source>
        <dbReference type="RefSeq" id="XP_015878360.3"/>
    </source>
</evidence>